<dbReference type="AlphaFoldDB" id="A0A3A4NKA2"/>
<dbReference type="EMBL" id="QZKU01000070">
    <property type="protein sequence ID" value="RJP21143.1"/>
    <property type="molecule type" value="Genomic_DNA"/>
</dbReference>
<dbReference type="InterPro" id="IPR052024">
    <property type="entry name" value="Methanogen_methyltrans"/>
</dbReference>
<evidence type="ECO:0000313" key="3">
    <source>
        <dbReference type="Proteomes" id="UP000265882"/>
    </source>
</evidence>
<protein>
    <recommendedName>
        <fullName evidence="1">Uroporphyrinogen decarboxylase (URO-D) domain-containing protein</fullName>
    </recommendedName>
</protein>
<comment type="caution">
    <text evidence="2">The sequence shown here is derived from an EMBL/GenBank/DDBJ whole genome shotgun (WGS) entry which is preliminary data.</text>
</comment>
<dbReference type="GO" id="GO:0006779">
    <property type="term" value="P:porphyrin-containing compound biosynthetic process"/>
    <property type="evidence" value="ECO:0007669"/>
    <property type="project" value="InterPro"/>
</dbReference>
<name>A0A3A4NKA2_ABYX5</name>
<evidence type="ECO:0000313" key="2">
    <source>
        <dbReference type="EMBL" id="RJP21143.1"/>
    </source>
</evidence>
<dbReference type="Gene3D" id="3.20.20.210">
    <property type="match status" value="1"/>
</dbReference>
<feature type="domain" description="Uroporphyrinogen decarboxylase (URO-D)" evidence="1">
    <location>
        <begin position="47"/>
        <end position="354"/>
    </location>
</feature>
<sequence>MSTIDVINWVGRHKAVRPVGLFLRRATSGKSFAQMAAGSGRRIGSPIMGAYLAPLTGTTVKQNLTDGHVMFGTIEKYVTTFKPDFVMCTFPDLAAEAEACGCEVTIPENALPSVKVHPIQTHEDMKNLRIPDPYKDGRLKVFIDATKLFTRRFTLPKTAAAAGPFTLAAELMGVDIITRKIIKEPPLVHEVMEYSLQVVQRYYMELIKAGADVIGIAEPTCSLLSAKAFASMVLPYLQRLTKSTPVPSTIHICGRAGHLVELMCKTGVTGISVDSPTDLMKIKDKVPPDIIILGNIAPVEVLMLKKPEEVRAVVMEMLTAMEGVPNFGLLSGCDLPVGTPLENVQAMINAVKEYRTMQRA</sequence>
<evidence type="ECO:0000259" key="1">
    <source>
        <dbReference type="Pfam" id="PF01208"/>
    </source>
</evidence>
<dbReference type="Pfam" id="PF01208">
    <property type="entry name" value="URO-D"/>
    <property type="match status" value="1"/>
</dbReference>
<proteinExistence type="predicted"/>
<organism evidence="2 3">
    <name type="scientific">Abyssobacteria bacterium (strain SURF_5)</name>
    <dbReference type="NCBI Taxonomy" id="2093360"/>
    <lineage>
        <taxon>Bacteria</taxon>
        <taxon>Pseudomonadati</taxon>
        <taxon>Candidatus Hydrogenedentota</taxon>
        <taxon>Candidatus Abyssobacteria</taxon>
    </lineage>
</organism>
<dbReference type="PANTHER" id="PTHR47099:SF1">
    <property type="entry name" value="METHYLCOBAMIDE:COM METHYLTRANSFERASE MTBA"/>
    <property type="match status" value="1"/>
</dbReference>
<dbReference type="PANTHER" id="PTHR47099">
    <property type="entry name" value="METHYLCOBAMIDE:COM METHYLTRANSFERASE MTBA"/>
    <property type="match status" value="1"/>
</dbReference>
<reference evidence="2 3" key="1">
    <citation type="journal article" date="2017" name="ISME J.">
        <title>Energy and carbon metabolisms in a deep terrestrial subsurface fluid microbial community.</title>
        <authorList>
            <person name="Momper L."/>
            <person name="Jungbluth S.P."/>
            <person name="Lee M.D."/>
            <person name="Amend J.P."/>
        </authorList>
    </citation>
    <scope>NUCLEOTIDE SEQUENCE [LARGE SCALE GENOMIC DNA]</scope>
    <source>
        <strain evidence="2">SURF_5</strain>
    </source>
</reference>
<accession>A0A3A4NKA2</accession>
<dbReference type="Proteomes" id="UP000265882">
    <property type="component" value="Unassembled WGS sequence"/>
</dbReference>
<dbReference type="CDD" id="cd03465">
    <property type="entry name" value="URO-D_like"/>
    <property type="match status" value="1"/>
</dbReference>
<dbReference type="InterPro" id="IPR038071">
    <property type="entry name" value="UROD/MetE-like_sf"/>
</dbReference>
<gene>
    <name evidence="2" type="ORF">C4520_10530</name>
</gene>
<dbReference type="InterPro" id="IPR000257">
    <property type="entry name" value="Uroporphyrinogen_deCOase"/>
</dbReference>
<dbReference type="SUPFAM" id="SSF51726">
    <property type="entry name" value="UROD/MetE-like"/>
    <property type="match status" value="1"/>
</dbReference>
<dbReference type="GO" id="GO:0004853">
    <property type="term" value="F:uroporphyrinogen decarboxylase activity"/>
    <property type="evidence" value="ECO:0007669"/>
    <property type="project" value="InterPro"/>
</dbReference>